<sequence length="137" mass="15172">MLANACKVAPLKLYYGIIKEANYMANTKAVYARIDTKLKENAEGILQQLGISPSSAIQMLYSQIVRTNGFPLDLHLSYQVPTAIGNMSQTELNTALQEGYESTLTGKSYSVEEVQQLMKEEFQVGTMDKSKYSQGSC</sequence>
<gene>
    <name evidence="1" type="ORF">HMPREF6123_1238</name>
</gene>
<dbReference type="eggNOG" id="COG3077">
    <property type="taxonomic scope" value="Bacteria"/>
</dbReference>
<comment type="caution">
    <text evidence="1">The sequence shown here is derived from an EMBL/GenBank/DDBJ whole genome shotgun (WGS) entry which is preliminary data.</text>
</comment>
<dbReference type="Gene3D" id="1.10.1220.10">
    <property type="entry name" value="Met repressor-like"/>
    <property type="match status" value="1"/>
</dbReference>
<keyword evidence="2" id="KW-1185">Reference proteome</keyword>
<name>C2KXL9_9FIRM</name>
<dbReference type="GO" id="GO:0006355">
    <property type="term" value="P:regulation of DNA-templated transcription"/>
    <property type="evidence" value="ECO:0007669"/>
    <property type="project" value="InterPro"/>
</dbReference>
<dbReference type="Pfam" id="PF04221">
    <property type="entry name" value="RelB"/>
    <property type="match status" value="1"/>
</dbReference>
<evidence type="ECO:0000313" key="2">
    <source>
        <dbReference type="Proteomes" id="UP000004121"/>
    </source>
</evidence>
<dbReference type="InterPro" id="IPR007337">
    <property type="entry name" value="RelB/DinJ"/>
</dbReference>
<dbReference type="InParanoid" id="C2KXL9"/>
<dbReference type="AlphaFoldDB" id="C2KXL9"/>
<protein>
    <submittedName>
        <fullName evidence="1">Addiction module antitoxin, RelB/DinJ family</fullName>
    </submittedName>
</protein>
<dbReference type="InterPro" id="IPR013321">
    <property type="entry name" value="Arc_rbn_hlx_hlx"/>
</dbReference>
<evidence type="ECO:0000313" key="1">
    <source>
        <dbReference type="EMBL" id="EEJ51477.1"/>
    </source>
</evidence>
<reference evidence="1 2" key="1">
    <citation type="submission" date="2009-04" db="EMBL/GenBank/DDBJ databases">
        <authorList>
            <person name="Qin X."/>
            <person name="Bachman B."/>
            <person name="Battles P."/>
            <person name="Bell A."/>
            <person name="Bess C."/>
            <person name="Bickham C."/>
            <person name="Chaboub L."/>
            <person name="Chen D."/>
            <person name="Coyle M."/>
            <person name="Deiros D.R."/>
            <person name="Dinh H."/>
            <person name="Forbes L."/>
            <person name="Fowler G."/>
            <person name="Francisco L."/>
            <person name="Fu Q."/>
            <person name="Gubbala S."/>
            <person name="Hale W."/>
            <person name="Han Y."/>
            <person name="Hemphill L."/>
            <person name="Highlander S.K."/>
            <person name="Hirani K."/>
            <person name="Hogues M."/>
            <person name="Jackson L."/>
            <person name="Jakkamsetti A."/>
            <person name="Javaid M."/>
            <person name="Jiang H."/>
            <person name="Korchina V."/>
            <person name="Kovar C."/>
            <person name="Lara F."/>
            <person name="Lee S."/>
            <person name="Mata R."/>
            <person name="Mathew T."/>
            <person name="Moen C."/>
            <person name="Morales K."/>
            <person name="Munidasa M."/>
            <person name="Nazareth L."/>
            <person name="Ngo R."/>
            <person name="Nguyen L."/>
            <person name="Okwuonu G."/>
            <person name="Ongeri F."/>
            <person name="Patil S."/>
            <person name="Petrosino J."/>
            <person name="Pham C."/>
            <person name="Pham P."/>
            <person name="Pu L.-L."/>
            <person name="Puazo M."/>
            <person name="Raj R."/>
            <person name="Reid J."/>
            <person name="Rouhana J."/>
            <person name="Saada N."/>
            <person name="Shang Y."/>
            <person name="Simmons D."/>
            <person name="Thornton R."/>
            <person name="Warren J."/>
            <person name="Weissenberger G."/>
            <person name="Zhang J."/>
            <person name="Zhang L."/>
            <person name="Zhou C."/>
            <person name="Zhu D."/>
            <person name="Muzny D."/>
            <person name="Worley K."/>
            <person name="Gibbs R."/>
        </authorList>
    </citation>
    <scope>NUCLEOTIDE SEQUENCE [LARGE SCALE GENOMIC DNA]</scope>
    <source>
        <strain evidence="1 2">F0268</strain>
    </source>
</reference>
<accession>C2KXL9</accession>
<dbReference type="STRING" id="585501.HMPREF6123_1238"/>
<organism evidence="1 2">
    <name type="scientific">Oribacterium sinus F0268</name>
    <dbReference type="NCBI Taxonomy" id="585501"/>
    <lineage>
        <taxon>Bacteria</taxon>
        <taxon>Bacillati</taxon>
        <taxon>Bacillota</taxon>
        <taxon>Clostridia</taxon>
        <taxon>Lachnospirales</taxon>
        <taxon>Lachnospiraceae</taxon>
        <taxon>Oribacterium</taxon>
    </lineage>
</organism>
<proteinExistence type="predicted"/>
<dbReference type="Proteomes" id="UP000004121">
    <property type="component" value="Unassembled WGS sequence"/>
</dbReference>
<dbReference type="EMBL" id="ACKX01000123">
    <property type="protein sequence ID" value="EEJ51477.1"/>
    <property type="molecule type" value="Genomic_DNA"/>
</dbReference>
<dbReference type="HOGENOM" id="CLU_154558_0_0_9"/>
<dbReference type="NCBIfam" id="TIGR02384">
    <property type="entry name" value="RelB_DinJ"/>
    <property type="match status" value="1"/>
</dbReference>